<feature type="region of interest" description="Disordered" evidence="5">
    <location>
        <begin position="250"/>
        <end position="309"/>
    </location>
</feature>
<dbReference type="PROSITE" id="PS51065">
    <property type="entry name" value="NHR"/>
    <property type="match status" value="1"/>
</dbReference>
<keyword evidence="8" id="KW-1185">Reference proteome</keyword>
<dbReference type="SMART" id="SM00588">
    <property type="entry name" value="NEUZ"/>
    <property type="match status" value="1"/>
</dbReference>
<dbReference type="Gene3D" id="2.60.120.920">
    <property type="match status" value="1"/>
</dbReference>
<dbReference type="OrthoDB" id="6078042at2759"/>
<gene>
    <name evidence="7" type="ORF">MATL_G00081990</name>
</gene>
<dbReference type="InterPro" id="IPR037962">
    <property type="entry name" value="Neuralized"/>
</dbReference>
<dbReference type="AlphaFoldDB" id="A0A9D3Q316"/>
<dbReference type="PANTHER" id="PTHR12429:SF36">
    <property type="entry name" value="E3 UBIQUITIN-PROTEIN LIGASE NEURL3"/>
    <property type="match status" value="1"/>
</dbReference>
<name>A0A9D3Q316_MEGAT</name>
<reference evidence="7" key="1">
    <citation type="submission" date="2021-01" db="EMBL/GenBank/DDBJ databases">
        <authorList>
            <person name="Zahm M."/>
            <person name="Roques C."/>
            <person name="Cabau C."/>
            <person name="Klopp C."/>
            <person name="Donnadieu C."/>
            <person name="Jouanno E."/>
            <person name="Lampietro C."/>
            <person name="Louis A."/>
            <person name="Herpin A."/>
            <person name="Echchiki A."/>
            <person name="Berthelot C."/>
            <person name="Parey E."/>
            <person name="Roest-Crollius H."/>
            <person name="Braasch I."/>
            <person name="Postlethwait J."/>
            <person name="Bobe J."/>
            <person name="Montfort J."/>
            <person name="Bouchez O."/>
            <person name="Begum T."/>
            <person name="Mejri S."/>
            <person name="Adams A."/>
            <person name="Chen W.-J."/>
            <person name="Guiguen Y."/>
        </authorList>
    </citation>
    <scope>NUCLEOTIDE SEQUENCE</scope>
    <source>
        <strain evidence="7">YG-15Mar2019-1</strain>
        <tissue evidence="7">Brain</tissue>
    </source>
</reference>
<accession>A0A9D3Q316</accession>
<protein>
    <recommendedName>
        <fullName evidence="6">NHR domain-containing protein</fullName>
    </recommendedName>
</protein>
<dbReference type="GO" id="GO:0008270">
    <property type="term" value="F:zinc ion binding"/>
    <property type="evidence" value="ECO:0007669"/>
    <property type="project" value="UniProtKB-KW"/>
</dbReference>
<dbReference type="Pfam" id="PF07177">
    <property type="entry name" value="Neuralized"/>
    <property type="match status" value="1"/>
</dbReference>
<dbReference type="EMBL" id="JAFDVH010000006">
    <property type="protein sequence ID" value="KAG7476353.1"/>
    <property type="molecule type" value="Genomic_DNA"/>
</dbReference>
<evidence type="ECO:0000256" key="1">
    <source>
        <dbReference type="ARBA" id="ARBA00022723"/>
    </source>
</evidence>
<keyword evidence="3" id="KW-0863">Zinc-finger</keyword>
<comment type="caution">
    <text evidence="7">The sequence shown here is derived from an EMBL/GenBank/DDBJ whole genome shotgun (WGS) entry which is preliminary data.</text>
</comment>
<keyword evidence="2" id="KW-0677">Repeat</keyword>
<feature type="compositionally biased region" description="Basic residues" evidence="5">
    <location>
        <begin position="289"/>
        <end position="303"/>
    </location>
</feature>
<dbReference type="InterPro" id="IPR043136">
    <property type="entry name" value="B30.2/SPRY_sf"/>
</dbReference>
<dbReference type="FunFam" id="2.60.120.920:FF:000005">
    <property type="entry name" value="Putative E3 ubiquitin-protein ligase NEURL1B"/>
    <property type="match status" value="1"/>
</dbReference>
<dbReference type="GO" id="GO:0061630">
    <property type="term" value="F:ubiquitin protein ligase activity"/>
    <property type="evidence" value="ECO:0007669"/>
    <property type="project" value="TreeGrafter"/>
</dbReference>
<evidence type="ECO:0000256" key="3">
    <source>
        <dbReference type="ARBA" id="ARBA00022771"/>
    </source>
</evidence>
<feature type="region of interest" description="Disordered" evidence="5">
    <location>
        <begin position="1"/>
        <end position="34"/>
    </location>
</feature>
<keyword evidence="4" id="KW-0862">Zinc</keyword>
<feature type="compositionally biased region" description="Pro residues" evidence="5">
    <location>
        <begin position="1"/>
        <end position="12"/>
    </location>
</feature>
<dbReference type="InterPro" id="IPR006573">
    <property type="entry name" value="NHR_dom"/>
</dbReference>
<dbReference type="Proteomes" id="UP001046870">
    <property type="component" value="Chromosome 6"/>
</dbReference>
<evidence type="ECO:0000259" key="6">
    <source>
        <dbReference type="PROSITE" id="PS51065"/>
    </source>
</evidence>
<feature type="domain" description="NHR" evidence="6">
    <location>
        <begin position="61"/>
        <end position="215"/>
    </location>
</feature>
<evidence type="ECO:0000256" key="5">
    <source>
        <dbReference type="SAM" id="MobiDB-lite"/>
    </source>
</evidence>
<dbReference type="GO" id="GO:0005769">
    <property type="term" value="C:early endosome"/>
    <property type="evidence" value="ECO:0007669"/>
    <property type="project" value="TreeGrafter"/>
</dbReference>
<evidence type="ECO:0000313" key="8">
    <source>
        <dbReference type="Proteomes" id="UP001046870"/>
    </source>
</evidence>
<keyword evidence="1" id="KW-0479">Metal-binding</keyword>
<organism evidence="7 8">
    <name type="scientific">Megalops atlanticus</name>
    <name type="common">Tarpon</name>
    <name type="synonym">Clupea gigantea</name>
    <dbReference type="NCBI Taxonomy" id="7932"/>
    <lineage>
        <taxon>Eukaryota</taxon>
        <taxon>Metazoa</taxon>
        <taxon>Chordata</taxon>
        <taxon>Craniata</taxon>
        <taxon>Vertebrata</taxon>
        <taxon>Euteleostomi</taxon>
        <taxon>Actinopterygii</taxon>
        <taxon>Neopterygii</taxon>
        <taxon>Teleostei</taxon>
        <taxon>Elopiformes</taxon>
        <taxon>Megalopidae</taxon>
        <taxon>Megalops</taxon>
    </lineage>
</organism>
<feature type="compositionally biased region" description="Polar residues" evidence="5">
    <location>
        <begin position="252"/>
        <end position="266"/>
    </location>
</feature>
<evidence type="ECO:0000313" key="7">
    <source>
        <dbReference type="EMBL" id="KAG7476353.1"/>
    </source>
</evidence>
<evidence type="ECO:0000256" key="2">
    <source>
        <dbReference type="ARBA" id="ARBA00022737"/>
    </source>
</evidence>
<sequence length="309" mass="34368">MTGSPNLPPPMVPMRHLHSADTTVRPHSTHRGRTPKKMKALHGTIGAHWLPHCCGRRCLGPLAFHTGAMGARLNLSQGARRAERAKDTFQHGLAFSCRPVRVGEKIRLRVERSDQHWEGALRLGFTSFPPSRTPVPAVACPSLTATPGSWVAPISPVYAQLGAEMKFWVEDCGRVFIKGSDRKRYLLLEGVDVKQKLWAVIDVYGQTRAVLLLGSKMGTFWARRSCPTPSPARVSPGDSCLCVRNGRRCQPRHSSASQQDPTSPLQSDRRVHDLPPVPLPNRVTERLTAKRVGRSRRERKRHAPQPGWP</sequence>
<dbReference type="GO" id="GO:0070086">
    <property type="term" value="P:ubiquitin-dependent endocytosis"/>
    <property type="evidence" value="ECO:0007669"/>
    <property type="project" value="TreeGrafter"/>
</dbReference>
<dbReference type="PANTHER" id="PTHR12429">
    <property type="entry name" value="NEURALIZED"/>
    <property type="match status" value="1"/>
</dbReference>
<proteinExistence type="predicted"/>
<evidence type="ECO:0000256" key="4">
    <source>
        <dbReference type="ARBA" id="ARBA00022833"/>
    </source>
</evidence>